<evidence type="ECO:0000256" key="1">
    <source>
        <dbReference type="SAM" id="MobiDB-lite"/>
    </source>
</evidence>
<sequence length="417" mass="47387">MDAQTVPVPPSLILQQSSNEEPASTPSENALKKRGRRLKSVVPVASTSETIHETEHSEAQDGGEHVPMSADSTIAPADGTRRSGRSRKTTLSYQEQLESDGEQPVAKHQKKRIVTYDDDDDQEPNNRIVPPAEPATPKKKRAPSSSPRKAATSKIKCTSQREWQQRNEAERTKLWEALPIEQRLQINILRVLKETVLAKNPVQDVWNFKICLKVPTKKWLKVSEALECSDIGFIFTTYPQFPEGRPAVTGYQRGIIDGVSWLSEEGTSDFKDYKFLGGTWAGSGFEKGISFERTRALVKQKVEEMCEQIKYDIIKGYVEKIRNSETGSDIPSQRHSPALSDDTTSSSQSEEDWTEEEERTAQTTWDYDESKKRRLNFETYTYRLGELCSFTLKDPFVDDGRYTYDSDEGWVDHAPWH</sequence>
<feature type="compositionally biased region" description="Polar residues" evidence="1">
    <location>
        <begin position="13"/>
        <end position="28"/>
    </location>
</feature>
<feature type="compositionally biased region" description="Low complexity" evidence="1">
    <location>
        <begin position="143"/>
        <end position="154"/>
    </location>
</feature>
<keyword evidence="3" id="KW-1185">Reference proteome</keyword>
<gene>
    <name evidence="2" type="ORF">BCON_0018g00120</name>
</gene>
<dbReference type="AlphaFoldDB" id="A0A4Z1ILU4"/>
<dbReference type="Proteomes" id="UP000297527">
    <property type="component" value="Unassembled WGS sequence"/>
</dbReference>
<protein>
    <submittedName>
        <fullName evidence="2">Uncharacterized protein</fullName>
    </submittedName>
</protein>
<organism evidence="2 3">
    <name type="scientific">Botryotinia convoluta</name>
    <dbReference type="NCBI Taxonomy" id="54673"/>
    <lineage>
        <taxon>Eukaryota</taxon>
        <taxon>Fungi</taxon>
        <taxon>Dikarya</taxon>
        <taxon>Ascomycota</taxon>
        <taxon>Pezizomycotina</taxon>
        <taxon>Leotiomycetes</taxon>
        <taxon>Helotiales</taxon>
        <taxon>Sclerotiniaceae</taxon>
        <taxon>Botryotinia</taxon>
    </lineage>
</organism>
<evidence type="ECO:0000313" key="2">
    <source>
        <dbReference type="EMBL" id="TGO62619.1"/>
    </source>
</evidence>
<accession>A0A4Z1ILU4</accession>
<feature type="region of interest" description="Disordered" evidence="1">
    <location>
        <begin position="1"/>
        <end position="156"/>
    </location>
</feature>
<comment type="caution">
    <text evidence="2">The sequence shown here is derived from an EMBL/GenBank/DDBJ whole genome shotgun (WGS) entry which is preliminary data.</text>
</comment>
<feature type="compositionally biased region" description="Polar residues" evidence="1">
    <location>
        <begin position="325"/>
        <end position="335"/>
    </location>
</feature>
<evidence type="ECO:0000313" key="3">
    <source>
        <dbReference type="Proteomes" id="UP000297527"/>
    </source>
</evidence>
<feature type="compositionally biased region" description="Acidic residues" evidence="1">
    <location>
        <begin position="349"/>
        <end position="358"/>
    </location>
</feature>
<name>A0A4Z1ILU4_9HELO</name>
<feature type="compositionally biased region" description="Basic and acidic residues" evidence="1">
    <location>
        <begin position="50"/>
        <end position="64"/>
    </location>
</feature>
<feature type="region of interest" description="Disordered" evidence="1">
    <location>
        <begin position="325"/>
        <end position="365"/>
    </location>
</feature>
<dbReference type="EMBL" id="PQXN01000018">
    <property type="protein sequence ID" value="TGO62619.1"/>
    <property type="molecule type" value="Genomic_DNA"/>
</dbReference>
<proteinExistence type="predicted"/>
<reference evidence="2 3" key="1">
    <citation type="submission" date="2017-12" db="EMBL/GenBank/DDBJ databases">
        <title>Comparative genomics of Botrytis spp.</title>
        <authorList>
            <person name="Valero-Jimenez C.A."/>
            <person name="Tapia P."/>
            <person name="Veloso J."/>
            <person name="Silva-Moreno E."/>
            <person name="Staats M."/>
            <person name="Valdes J.H."/>
            <person name="Van Kan J.A.L."/>
        </authorList>
    </citation>
    <scope>NUCLEOTIDE SEQUENCE [LARGE SCALE GENOMIC DNA]</scope>
    <source>
        <strain evidence="2 3">MUCL11595</strain>
    </source>
</reference>
<dbReference type="OrthoDB" id="3557362at2759"/>